<dbReference type="Proteomes" id="UP000178419">
    <property type="component" value="Unassembled WGS sequence"/>
</dbReference>
<comment type="catalytic activity">
    <reaction evidence="1">
        <text>beta-D-fructose 1,6-bisphosphate = D-glyceraldehyde 3-phosphate + dihydroxyacetone phosphate</text>
        <dbReference type="Rhea" id="RHEA:14729"/>
        <dbReference type="ChEBI" id="CHEBI:32966"/>
        <dbReference type="ChEBI" id="CHEBI:57642"/>
        <dbReference type="ChEBI" id="CHEBI:59776"/>
        <dbReference type="EC" id="4.1.2.13"/>
    </reaction>
</comment>
<keyword evidence="6" id="KW-0456">Lyase</keyword>
<evidence type="ECO:0000256" key="7">
    <source>
        <dbReference type="ARBA" id="ARBA00029799"/>
    </source>
</evidence>
<evidence type="ECO:0000256" key="8">
    <source>
        <dbReference type="ARBA" id="ARBA00072515"/>
    </source>
</evidence>
<evidence type="ECO:0000256" key="6">
    <source>
        <dbReference type="ARBA" id="ARBA00023239"/>
    </source>
</evidence>
<comment type="similarity">
    <text evidence="3">Belongs to the class I fructose-bisphosphate aldolase family.</text>
</comment>
<dbReference type="UniPathway" id="UPA00109">
    <property type="reaction ID" value="UER00183"/>
</dbReference>
<reference evidence="9 10" key="1">
    <citation type="journal article" date="2016" name="Nat. Commun.">
        <title>Thousands of microbial genomes shed light on interconnected biogeochemical processes in an aquifer system.</title>
        <authorList>
            <person name="Anantharaman K."/>
            <person name="Brown C.T."/>
            <person name="Hug L.A."/>
            <person name="Sharon I."/>
            <person name="Castelle C.J."/>
            <person name="Probst A.J."/>
            <person name="Thomas B.C."/>
            <person name="Singh A."/>
            <person name="Wilkins M.J."/>
            <person name="Karaoz U."/>
            <person name="Brodie E.L."/>
            <person name="Williams K.H."/>
            <person name="Hubbard S.S."/>
            <person name="Banfield J.F."/>
        </authorList>
    </citation>
    <scope>NUCLEOTIDE SEQUENCE [LARGE SCALE GENOMIC DNA]</scope>
</reference>
<evidence type="ECO:0000256" key="5">
    <source>
        <dbReference type="ARBA" id="ARBA00023152"/>
    </source>
</evidence>
<proteinExistence type="inferred from homology"/>
<evidence type="ECO:0000256" key="2">
    <source>
        <dbReference type="ARBA" id="ARBA00004714"/>
    </source>
</evidence>
<evidence type="ECO:0000313" key="9">
    <source>
        <dbReference type="EMBL" id="OGM20838.1"/>
    </source>
</evidence>
<dbReference type="NCBIfam" id="NF033379">
    <property type="entry name" value="FrucBisAld_I"/>
    <property type="match status" value="1"/>
</dbReference>
<evidence type="ECO:0000256" key="1">
    <source>
        <dbReference type="ARBA" id="ARBA00000441"/>
    </source>
</evidence>
<keyword evidence="5" id="KW-0324">Glycolysis</keyword>
<dbReference type="InterPro" id="IPR013785">
    <property type="entry name" value="Aldolase_TIM"/>
</dbReference>
<protein>
    <recommendedName>
        <fullName evidence="8">Probable fructose-bisphosphate aldolase class 1</fullName>
        <ecNumber evidence="4">4.1.2.13</ecNumber>
    </recommendedName>
    <alternativeName>
        <fullName evidence="7">Fructose-bisphosphate aldolase class I</fullName>
    </alternativeName>
</protein>
<dbReference type="AlphaFoldDB" id="A0A1F7Y2C7"/>
<name>A0A1F7Y2C7_9BACT</name>
<dbReference type="GO" id="GO:0004332">
    <property type="term" value="F:fructose-bisphosphate aldolase activity"/>
    <property type="evidence" value="ECO:0007669"/>
    <property type="project" value="UniProtKB-EC"/>
</dbReference>
<dbReference type="PANTHER" id="PTHR11627">
    <property type="entry name" value="FRUCTOSE-BISPHOSPHATE ALDOLASE"/>
    <property type="match status" value="1"/>
</dbReference>
<evidence type="ECO:0000313" key="10">
    <source>
        <dbReference type="Proteomes" id="UP000178419"/>
    </source>
</evidence>
<evidence type="ECO:0000256" key="4">
    <source>
        <dbReference type="ARBA" id="ARBA00013068"/>
    </source>
</evidence>
<dbReference type="Pfam" id="PF00274">
    <property type="entry name" value="Glycolytic"/>
    <property type="match status" value="1"/>
</dbReference>
<sequence length="340" mass="37512">MDKQVLEKTAEDLVAPGKGIWANDASPTTLDKRLAAAGITPSKEVRDSFREMLLETEGLGEFISGIIMHDETIRGKTSTGMQFVELVKKQGIIPGIKVDGGTIDMPNFPGEKITEGLDKLRDRLTEYKELGAKFTKWRAVITIGEGIPTETCIESNAEALARYAALAQEQDFVPIVEPEVLMEGAHGIEKCEEVTTKVLRAVFKKLVDHKVVLTGIILKPNVVHSGKDSEKVSSNEEVADKTLKVLNECVPVEVPGIVFLSGGDAASDMTQHLDLMNEKGPHPWELSFSFERALEGPSIELWKGKKENTNAAQEEIYKRAKLNSLARYGKYTSEMEKNEN</sequence>
<accession>A0A1F7Y2C7</accession>
<dbReference type="EC" id="4.1.2.13" evidence="4"/>
<dbReference type="Gene3D" id="3.20.20.70">
    <property type="entry name" value="Aldolase class I"/>
    <property type="match status" value="1"/>
</dbReference>
<evidence type="ECO:0000256" key="3">
    <source>
        <dbReference type="ARBA" id="ARBA00010387"/>
    </source>
</evidence>
<dbReference type="GO" id="GO:0006096">
    <property type="term" value="P:glycolytic process"/>
    <property type="evidence" value="ECO:0007669"/>
    <property type="project" value="UniProtKB-UniPathway"/>
</dbReference>
<comment type="caution">
    <text evidence="9">The sequence shown here is derived from an EMBL/GenBank/DDBJ whole genome shotgun (WGS) entry which is preliminary data.</text>
</comment>
<dbReference type="FunFam" id="3.20.20.70:FF:000140">
    <property type="entry name" value="Fructose-bisphosphate aldolase"/>
    <property type="match status" value="1"/>
</dbReference>
<dbReference type="InterPro" id="IPR000741">
    <property type="entry name" value="FBA_I"/>
</dbReference>
<dbReference type="EMBL" id="MGGE01000033">
    <property type="protein sequence ID" value="OGM20838.1"/>
    <property type="molecule type" value="Genomic_DNA"/>
</dbReference>
<gene>
    <name evidence="9" type="ORF">A2714_02630</name>
</gene>
<organism evidence="9 10">
    <name type="scientific">Candidatus Woesebacteria bacterium RIFCSPHIGHO2_01_FULL_38_9</name>
    <dbReference type="NCBI Taxonomy" id="1802492"/>
    <lineage>
        <taxon>Bacteria</taxon>
        <taxon>Candidatus Woeseibacteriota</taxon>
    </lineage>
</organism>
<comment type="pathway">
    <text evidence="2">Carbohydrate degradation; glycolysis; D-glyceraldehyde 3-phosphate and glycerone phosphate from D-glucose: step 4/4.</text>
</comment>
<dbReference type="SUPFAM" id="SSF51569">
    <property type="entry name" value="Aldolase"/>
    <property type="match status" value="1"/>
</dbReference>